<dbReference type="InterPro" id="IPR052102">
    <property type="entry name" value="Enkurin_domain-protein"/>
</dbReference>
<evidence type="ECO:0000256" key="4">
    <source>
        <dbReference type="ARBA" id="ARBA00023212"/>
    </source>
</evidence>
<dbReference type="GO" id="GO:0005516">
    <property type="term" value="F:calmodulin binding"/>
    <property type="evidence" value="ECO:0007669"/>
    <property type="project" value="TreeGrafter"/>
</dbReference>
<dbReference type="GO" id="GO:0001669">
    <property type="term" value="C:acrosomal vesicle"/>
    <property type="evidence" value="ECO:0007669"/>
    <property type="project" value="TreeGrafter"/>
</dbReference>
<keyword evidence="5" id="KW-0966">Cell projection</keyword>
<name>W8BT18_CERCA</name>
<sequence length="284" mass="33194">MSLVYITRHYENIKNIESTSDYYQFLKSSFTARPQRTAKKKENVNAIVKLPDGKRLLTDSQRGEHKTMGYSETPLNEPCEFLRKNGGVKWQRKRDHTCPKLCGVAPVPRVEDLRREKQNRDKEKKNINFIKKNVNCIKNAPAKWHTPQYIDFHTGTPRKLKNSGLIPQYVCSEAYGKVPCYLRLKKKALTGKQDTCKEEQIQLAERCKLNEARIRQLPIEERDNILKGLKQHFNDVFKAYQAGSLLIDTISKRLRKSNLEKELRQLEHDIFLLESNPTIYVSEF</sequence>
<dbReference type="PANTHER" id="PTHR21490:SF0">
    <property type="entry name" value="ENKURIN"/>
    <property type="match status" value="1"/>
</dbReference>
<dbReference type="PANTHER" id="PTHR21490">
    <property type="entry name" value="ENKURIN-RELATED"/>
    <property type="match status" value="1"/>
</dbReference>
<dbReference type="KEGG" id="ccat:101454791"/>
<feature type="domain" description="Enkurin" evidence="6">
    <location>
        <begin position="191"/>
        <end position="281"/>
    </location>
</feature>
<keyword evidence="4" id="KW-0206">Cytoskeleton</keyword>
<dbReference type="Pfam" id="PF13864">
    <property type="entry name" value="Enkurin"/>
    <property type="match status" value="1"/>
</dbReference>
<gene>
    <name evidence="7" type="primary">ENKUR</name>
</gene>
<organism evidence="7">
    <name type="scientific">Ceratitis capitata</name>
    <name type="common">Mediterranean fruit fly</name>
    <name type="synonym">Tephritis capitata</name>
    <dbReference type="NCBI Taxonomy" id="7213"/>
    <lineage>
        <taxon>Eukaryota</taxon>
        <taxon>Metazoa</taxon>
        <taxon>Ecdysozoa</taxon>
        <taxon>Arthropoda</taxon>
        <taxon>Hexapoda</taxon>
        <taxon>Insecta</taxon>
        <taxon>Pterygota</taxon>
        <taxon>Neoptera</taxon>
        <taxon>Endopterygota</taxon>
        <taxon>Diptera</taxon>
        <taxon>Brachycera</taxon>
        <taxon>Muscomorpha</taxon>
        <taxon>Tephritoidea</taxon>
        <taxon>Tephritidae</taxon>
        <taxon>Ceratitis</taxon>
        <taxon>Ceratitis</taxon>
    </lineage>
</organism>
<dbReference type="PROSITE" id="PS51665">
    <property type="entry name" value="ENKURIN"/>
    <property type="match status" value="1"/>
</dbReference>
<comment type="subcellular location">
    <subcellularLocation>
        <location evidence="1">Cell projection</location>
        <location evidence="1">Cilium</location>
    </subcellularLocation>
    <subcellularLocation>
        <location evidence="2">Cytoplasm</location>
        <location evidence="2">Cytoskeleton</location>
    </subcellularLocation>
</comment>
<protein>
    <submittedName>
        <fullName evidence="7">Enkurin</fullName>
    </submittedName>
</protein>
<evidence type="ECO:0000313" key="7">
    <source>
        <dbReference type="EMBL" id="JAC04476.1"/>
    </source>
</evidence>
<dbReference type="GeneID" id="101454791"/>
<proteinExistence type="evidence at transcript level"/>
<evidence type="ECO:0000256" key="3">
    <source>
        <dbReference type="ARBA" id="ARBA00022490"/>
    </source>
</evidence>
<dbReference type="InterPro" id="IPR027012">
    <property type="entry name" value="Enkurin_dom"/>
</dbReference>
<reference evidence="7" key="2">
    <citation type="journal article" date="2014" name="BMC Genomics">
        <title>A genomic perspective to assessing quality of mass-reared SIT flies used in Mediterranean fruit fly (Ceratitis capitata) eradication in California.</title>
        <authorList>
            <person name="Calla B."/>
            <person name="Hall B."/>
            <person name="Hou S."/>
            <person name="Geib S.M."/>
        </authorList>
    </citation>
    <scope>NUCLEOTIDE SEQUENCE</scope>
</reference>
<evidence type="ECO:0000256" key="1">
    <source>
        <dbReference type="ARBA" id="ARBA00004138"/>
    </source>
</evidence>
<evidence type="ECO:0000259" key="6">
    <source>
        <dbReference type="PROSITE" id="PS51665"/>
    </source>
</evidence>
<reference evidence="7" key="1">
    <citation type="submission" date="2013-07" db="EMBL/GenBank/DDBJ databases">
        <authorList>
            <person name="Geib S."/>
        </authorList>
    </citation>
    <scope>NUCLEOTIDE SEQUENCE</scope>
</reference>
<evidence type="ECO:0000256" key="5">
    <source>
        <dbReference type="ARBA" id="ARBA00023273"/>
    </source>
</evidence>
<keyword evidence="3" id="KW-0963">Cytoplasm</keyword>
<dbReference type="OrthoDB" id="2123594at2759"/>
<dbReference type="GO" id="GO:0005879">
    <property type="term" value="C:axonemal microtubule"/>
    <property type="evidence" value="ECO:0007669"/>
    <property type="project" value="TreeGrafter"/>
</dbReference>
<dbReference type="EMBL" id="GAMC01002080">
    <property type="protein sequence ID" value="JAC04476.1"/>
    <property type="molecule type" value="mRNA"/>
</dbReference>
<dbReference type="AlphaFoldDB" id="W8BT18"/>
<evidence type="ECO:0000256" key="2">
    <source>
        <dbReference type="ARBA" id="ARBA00004245"/>
    </source>
</evidence>
<accession>W8BT18</accession>